<dbReference type="RefSeq" id="WP_183413160.1">
    <property type="nucleotide sequence ID" value="NZ_JACHYB010000001.1"/>
</dbReference>
<evidence type="ECO:0000256" key="3">
    <source>
        <dbReference type="ARBA" id="ARBA00023237"/>
    </source>
</evidence>
<dbReference type="Proteomes" id="UP000544222">
    <property type="component" value="Unassembled WGS sequence"/>
</dbReference>
<dbReference type="PANTHER" id="PTHR40980">
    <property type="entry name" value="PLUG DOMAIN-CONTAINING PROTEIN"/>
    <property type="match status" value="1"/>
</dbReference>
<dbReference type="SUPFAM" id="SSF56935">
    <property type="entry name" value="Porins"/>
    <property type="match status" value="1"/>
</dbReference>
<dbReference type="Gene3D" id="2.170.130.10">
    <property type="entry name" value="TonB-dependent receptor, plug domain"/>
    <property type="match status" value="1"/>
</dbReference>
<comment type="subcellular location">
    <subcellularLocation>
        <location evidence="1">Cell outer membrane</location>
    </subcellularLocation>
</comment>
<evidence type="ECO:0000259" key="4">
    <source>
        <dbReference type="Pfam" id="PF14905"/>
    </source>
</evidence>
<sequence length="823" mass="95316">MKQKHIFFWWILAIIPIQAQNLMVKVDIEAYKIPHSKDSVIKHITFEKFIRHQYKTYLSYTTTQCNNQFILPKDSGQFRMLVNSQNYNEDTLSFSVDVHTQIVNLGKIVLLQKLMLKELNEVTIVGDKKQFVKIDADKTTYLVKENPLLASGTMEEAIRKLPGVMLTPTGSINLHGKDAMIYIDEVPCTLSGQDLINYIQSLPATTIDKIELITNPGASFEANANGAVINIITRTTHFKHFSGTLDFTYGINQFHKSTYMPSLMLNGNNRNMNWQVQTGYDHLERNTSDFINRTFTSFTPEIYFFQHNQSDIPEHNFYFRPMLNFKINKTSHLILNYNLNRTNTTPSIFSNSYSRNVMPAIAYTNTYRNDTKNRNDEFVAKYKTLLDTSGKSLQITGYYLLFNKQAVGKSIQDQIDSTLYSINDIHLRIHNFYLKYDFELPFDRLKFQLNSGGKVSTFQANDLGQYNLGNHNVTVFNYPAYTSQLNFHYQETNLAFYAEGQKKWGNLQASAGLRMEEIHYTSSLPDDTILKNTTTKLFPSIHLLYKLSPAVNLVASYTRKIAMPFYAQLDPNNNSYFDSYNTASGNPFLQPTLYDNYACDLTAFDYFEIGAIYAHIHNVNILTYTTDPNSLVTRQTYLSYRHMQKFDIYTSFPVPFNILAQGMDIFTHPLNLDKMSYLFFDVEWHNQKIQDYPYIVNFKPYWIVDCSLQLLLPYKLKLFADYTYISTGISQIYQLEKPTQSFTIDLSRKFFKDNLGITLEATAPPVDHLLNPTANLNTKYTSSYDAKSLRIMLTYHFGSYRNKEEMEIKTEKKFIGNQIMPAI</sequence>
<organism evidence="5 6">
    <name type="scientific">Microbacter margulisiae</name>
    <dbReference type="NCBI Taxonomy" id="1350067"/>
    <lineage>
        <taxon>Bacteria</taxon>
        <taxon>Pseudomonadati</taxon>
        <taxon>Bacteroidota</taxon>
        <taxon>Bacteroidia</taxon>
        <taxon>Bacteroidales</taxon>
        <taxon>Porphyromonadaceae</taxon>
        <taxon>Microbacter</taxon>
    </lineage>
</organism>
<dbReference type="InterPro" id="IPR037066">
    <property type="entry name" value="Plug_dom_sf"/>
</dbReference>
<feature type="domain" description="Outer membrane protein beta-barrel" evidence="4">
    <location>
        <begin position="387"/>
        <end position="793"/>
    </location>
</feature>
<evidence type="ECO:0000313" key="5">
    <source>
        <dbReference type="EMBL" id="MBB3187401.1"/>
    </source>
</evidence>
<keyword evidence="2" id="KW-0472">Membrane</keyword>
<evidence type="ECO:0000256" key="1">
    <source>
        <dbReference type="ARBA" id="ARBA00004442"/>
    </source>
</evidence>
<dbReference type="PANTHER" id="PTHR40980:SF3">
    <property type="entry name" value="TONB-DEPENDENT RECEPTOR-LIKE BETA-BARREL DOMAIN-CONTAINING PROTEIN"/>
    <property type="match status" value="1"/>
</dbReference>
<keyword evidence="6" id="KW-1185">Reference proteome</keyword>
<keyword evidence="3" id="KW-0998">Cell outer membrane</keyword>
<evidence type="ECO:0000313" key="6">
    <source>
        <dbReference type="Proteomes" id="UP000544222"/>
    </source>
</evidence>
<proteinExistence type="predicted"/>
<name>A0A7W5H2G5_9PORP</name>
<dbReference type="Pfam" id="PF14905">
    <property type="entry name" value="OMP_b-brl_3"/>
    <property type="match status" value="1"/>
</dbReference>
<comment type="caution">
    <text evidence="5">The sequence shown here is derived from an EMBL/GenBank/DDBJ whole genome shotgun (WGS) entry which is preliminary data.</text>
</comment>
<dbReference type="GO" id="GO:0009279">
    <property type="term" value="C:cell outer membrane"/>
    <property type="evidence" value="ECO:0007669"/>
    <property type="project" value="UniProtKB-SubCell"/>
</dbReference>
<dbReference type="AlphaFoldDB" id="A0A7W5H2G5"/>
<dbReference type="EMBL" id="JACHYB010000001">
    <property type="protein sequence ID" value="MBB3187401.1"/>
    <property type="molecule type" value="Genomic_DNA"/>
</dbReference>
<gene>
    <name evidence="5" type="ORF">FHX64_001564</name>
</gene>
<dbReference type="InterPro" id="IPR036942">
    <property type="entry name" value="Beta-barrel_TonB_sf"/>
</dbReference>
<protein>
    <recommendedName>
        <fullName evidence="4">Outer membrane protein beta-barrel domain-containing protein</fullName>
    </recommendedName>
</protein>
<dbReference type="InterPro" id="IPR041700">
    <property type="entry name" value="OMP_b-brl_3"/>
</dbReference>
<reference evidence="5 6" key="1">
    <citation type="submission" date="2020-08" db="EMBL/GenBank/DDBJ databases">
        <title>Genomic Encyclopedia of Type Strains, Phase IV (KMG-IV): sequencing the most valuable type-strain genomes for metagenomic binning, comparative biology and taxonomic classification.</title>
        <authorList>
            <person name="Goeker M."/>
        </authorList>
    </citation>
    <scope>NUCLEOTIDE SEQUENCE [LARGE SCALE GENOMIC DNA]</scope>
    <source>
        <strain evidence="5 6">DSM 27471</strain>
    </source>
</reference>
<accession>A0A7W5H2G5</accession>
<evidence type="ECO:0000256" key="2">
    <source>
        <dbReference type="ARBA" id="ARBA00023136"/>
    </source>
</evidence>
<dbReference type="Gene3D" id="2.40.170.20">
    <property type="entry name" value="TonB-dependent receptor, beta-barrel domain"/>
    <property type="match status" value="1"/>
</dbReference>